<feature type="region of interest" description="Disordered" evidence="3">
    <location>
        <begin position="826"/>
        <end position="855"/>
    </location>
</feature>
<dbReference type="InterPro" id="IPR025066">
    <property type="entry name" value="CCDC174-like"/>
</dbReference>
<dbReference type="PANTHER" id="PTHR15885:SF1">
    <property type="entry name" value="COILED-COIL DOMAIN-CONTAINING PROTEIN 174"/>
    <property type="match status" value="1"/>
</dbReference>
<protein>
    <recommendedName>
        <fullName evidence="4">CCDC174 alpha/beta GRSR domain-containing protein</fullName>
    </recommendedName>
</protein>
<feature type="region of interest" description="Disordered" evidence="3">
    <location>
        <begin position="666"/>
        <end position="707"/>
    </location>
</feature>
<name>T1FV49_HELRO</name>
<evidence type="ECO:0000259" key="4">
    <source>
        <dbReference type="Pfam" id="PF25449"/>
    </source>
</evidence>
<reference evidence="5 7" key="2">
    <citation type="journal article" date="2013" name="Nature">
        <title>Insights into bilaterian evolution from three spiralian genomes.</title>
        <authorList>
            <person name="Simakov O."/>
            <person name="Marletaz F."/>
            <person name="Cho S.J."/>
            <person name="Edsinger-Gonzales E."/>
            <person name="Havlak P."/>
            <person name="Hellsten U."/>
            <person name="Kuo D.H."/>
            <person name="Larsson T."/>
            <person name="Lv J."/>
            <person name="Arendt D."/>
            <person name="Savage R."/>
            <person name="Osoegawa K."/>
            <person name="de Jong P."/>
            <person name="Grimwood J."/>
            <person name="Chapman J.A."/>
            <person name="Shapiro H."/>
            <person name="Aerts A."/>
            <person name="Otillar R.P."/>
            <person name="Terry A.Y."/>
            <person name="Boore J.L."/>
            <person name="Grigoriev I.V."/>
            <person name="Lindberg D.R."/>
            <person name="Seaver E.C."/>
            <person name="Weisblat D.A."/>
            <person name="Putnam N.H."/>
            <person name="Rokhsar D.S."/>
        </authorList>
    </citation>
    <scope>NUCLEOTIDE SEQUENCE</scope>
</reference>
<dbReference type="EMBL" id="KB097528">
    <property type="protein sequence ID" value="ESN95361.1"/>
    <property type="molecule type" value="Genomic_DNA"/>
</dbReference>
<sequence>MFHKGKEMNISGDSMMQLKAELIKKQDEFKRLKLENSSRPIKKRKIETKSSVEKKNVGVDKRSQKDLEEKLEELNTFQKSKNTLEKKAKLYEKMSQQMLNDEDYQKLPFLVDFEQKVIDKSIEKKRKQNLLEEKMKAARAKLTSNEKNDNNVNRPGVKRKNSDNEDDDEYENDGDDDDGSLYKSNNPDEQWVEFEDSLGRTRRCLKKDLEHFKSLDKKLNINKPDQKELINNSMVEPELMSNDMRREIERRKWEEEVTKMRMKDEIHYSDVTFNEIRDHGVGFYNFARDEETRKEQMKVLDQLRQQTKIQRKIFSSLKEKRKRALDIRLAKVMQRSIVQEAIKLSGLDPLTFIGEYPFNAFQLIFLISVFEMNIMVCNCMTTSTLSFNRHHGTIVDKNSTFMTCIYEDDDDENEEAFTGPRPPDVAPNNADVLAGKECDDGEDIIEEWKRDDSWRKNAPVREWDVGKKSELFYEDEVWLKKRRSERVKEFAPPTAFYDSQSDDRLHGGKRKNNNDVKLNSRDFFKSKLHFYKDSGDVSMETTEDSKTEIKNDKNNDALSDDCISLDDQISATLKEIRGGSVGLEVPVPDENNNKNIENMDIGSINISTSIFNPSISSSSSSSSSSTAPTASNSQHVSNACDSFNSYNVFPYNSSSHDINYMNTAITTTPHEPQQPHLQQQQQPQQQHVSGPQPAHFSCGPMKCQPQSRPARYEPIHIHEIPLTLPPPLSTNYPSQEKFICKSENSNNNEQRNIKKWQQQFNTSNSTNKNNNINNNDGNTYAINPDTLDQQVSFSSSSTPSSSSSLLISELKPSSLPFASSFIQSQQLGKSVSDRAAEQFDPTVPPPNVKGHVPSS</sequence>
<evidence type="ECO:0000313" key="6">
    <source>
        <dbReference type="EnsemblMetazoa" id="HelroP193569"/>
    </source>
</evidence>
<evidence type="ECO:0000313" key="5">
    <source>
        <dbReference type="EMBL" id="ESN95361.1"/>
    </source>
</evidence>
<keyword evidence="1 2" id="KW-0175">Coiled coil</keyword>
<feature type="region of interest" description="Disordered" evidence="3">
    <location>
        <begin position="139"/>
        <end position="188"/>
    </location>
</feature>
<gene>
    <name evidence="6" type="primary">20212695</name>
    <name evidence="5" type="ORF">HELRODRAFT_193569</name>
</gene>
<evidence type="ECO:0000256" key="2">
    <source>
        <dbReference type="SAM" id="Coils"/>
    </source>
</evidence>
<dbReference type="STRING" id="6412.T1FV49"/>
<dbReference type="AlphaFoldDB" id="T1FV49"/>
<feature type="region of interest" description="Disordered" evidence="3">
    <location>
        <begin position="613"/>
        <end position="636"/>
    </location>
</feature>
<dbReference type="EMBL" id="AMQM01006839">
    <property type="status" value="NOT_ANNOTATED_CDS"/>
    <property type="molecule type" value="Genomic_DNA"/>
</dbReference>
<dbReference type="EnsemblMetazoa" id="HelroT193569">
    <property type="protein sequence ID" value="HelroP193569"/>
    <property type="gene ID" value="HelroG193569"/>
</dbReference>
<keyword evidence="7" id="KW-1185">Reference proteome</keyword>
<accession>T1FV49</accession>
<reference evidence="6" key="3">
    <citation type="submission" date="2015-06" db="UniProtKB">
        <authorList>
            <consortium name="EnsemblMetazoa"/>
        </authorList>
    </citation>
    <scope>IDENTIFICATION</scope>
</reference>
<dbReference type="InterPro" id="IPR057464">
    <property type="entry name" value="CCDC174_GRSR"/>
</dbReference>
<dbReference type="eggNOG" id="ENOG502QWJ9">
    <property type="taxonomic scope" value="Eukaryota"/>
</dbReference>
<dbReference type="Pfam" id="PF13300">
    <property type="entry name" value="DUF4078"/>
    <property type="match status" value="1"/>
</dbReference>
<dbReference type="Pfam" id="PF25449">
    <property type="entry name" value="CCDC174_GRSR"/>
    <property type="match status" value="1"/>
</dbReference>
<feature type="compositionally biased region" description="Low complexity" evidence="3">
    <location>
        <begin position="613"/>
        <end position="633"/>
    </location>
</feature>
<proteinExistence type="predicted"/>
<dbReference type="GeneID" id="20212695"/>
<evidence type="ECO:0000256" key="1">
    <source>
        <dbReference type="ARBA" id="ARBA00023054"/>
    </source>
</evidence>
<feature type="coiled-coil region" evidence="2">
    <location>
        <begin position="67"/>
        <end position="101"/>
    </location>
</feature>
<feature type="region of interest" description="Disordered" evidence="3">
    <location>
        <begin position="495"/>
        <end position="514"/>
    </location>
</feature>
<feature type="domain" description="CCDC174 alpha/beta GRSR" evidence="4">
    <location>
        <begin position="191"/>
        <end position="219"/>
    </location>
</feature>
<feature type="compositionally biased region" description="Low complexity" evidence="3">
    <location>
        <begin position="669"/>
        <end position="693"/>
    </location>
</feature>
<dbReference type="CTD" id="20212695"/>
<evidence type="ECO:0000313" key="7">
    <source>
        <dbReference type="Proteomes" id="UP000015101"/>
    </source>
</evidence>
<feature type="compositionally biased region" description="Basic and acidic residues" evidence="3">
    <location>
        <begin position="501"/>
        <end position="514"/>
    </location>
</feature>
<evidence type="ECO:0000256" key="3">
    <source>
        <dbReference type="SAM" id="MobiDB-lite"/>
    </source>
</evidence>
<dbReference type="PANTHER" id="PTHR15885">
    <property type="entry name" value="COILED-COIL DOMAIN-CONTAINING PROTEIN 174"/>
    <property type="match status" value="1"/>
</dbReference>
<reference evidence="7" key="1">
    <citation type="submission" date="2012-12" db="EMBL/GenBank/DDBJ databases">
        <authorList>
            <person name="Hellsten U."/>
            <person name="Grimwood J."/>
            <person name="Chapman J.A."/>
            <person name="Shapiro H."/>
            <person name="Aerts A."/>
            <person name="Otillar R.P."/>
            <person name="Terry A.Y."/>
            <person name="Boore J.L."/>
            <person name="Simakov O."/>
            <person name="Marletaz F."/>
            <person name="Cho S.-J."/>
            <person name="Edsinger-Gonzales E."/>
            <person name="Havlak P."/>
            <person name="Kuo D.-H."/>
            <person name="Larsson T."/>
            <person name="Lv J."/>
            <person name="Arendt D."/>
            <person name="Savage R."/>
            <person name="Osoegawa K."/>
            <person name="de Jong P."/>
            <person name="Lindberg D.R."/>
            <person name="Seaver E.C."/>
            <person name="Weisblat D.A."/>
            <person name="Putnam N.H."/>
            <person name="Grigoriev I.V."/>
            <person name="Rokhsar D.S."/>
        </authorList>
    </citation>
    <scope>NUCLEOTIDE SEQUENCE</scope>
</reference>
<feature type="compositionally biased region" description="Acidic residues" evidence="3">
    <location>
        <begin position="164"/>
        <end position="179"/>
    </location>
</feature>
<dbReference type="KEGG" id="hro:HELRODRAFT_193569"/>
<dbReference type="HOGENOM" id="CLU_334099_0_0_1"/>
<dbReference type="RefSeq" id="XP_009026523.1">
    <property type="nucleotide sequence ID" value="XM_009028275.1"/>
</dbReference>
<organism evidence="6 7">
    <name type="scientific">Helobdella robusta</name>
    <name type="common">Californian leech</name>
    <dbReference type="NCBI Taxonomy" id="6412"/>
    <lineage>
        <taxon>Eukaryota</taxon>
        <taxon>Metazoa</taxon>
        <taxon>Spiralia</taxon>
        <taxon>Lophotrochozoa</taxon>
        <taxon>Annelida</taxon>
        <taxon>Clitellata</taxon>
        <taxon>Hirudinea</taxon>
        <taxon>Rhynchobdellida</taxon>
        <taxon>Glossiphoniidae</taxon>
        <taxon>Helobdella</taxon>
    </lineage>
</organism>
<dbReference type="GO" id="GO:0005634">
    <property type="term" value="C:nucleus"/>
    <property type="evidence" value="ECO:0000318"/>
    <property type="project" value="GO_Central"/>
</dbReference>
<dbReference type="InParanoid" id="T1FV49"/>
<dbReference type="Proteomes" id="UP000015101">
    <property type="component" value="Unassembled WGS sequence"/>
</dbReference>
<dbReference type="OrthoDB" id="333551at2759"/>